<sequence length="113" mass="12741">MVWGLVDRVKTLFRGSRRRLRAGKPECSLALVSNKRIKTDACDTTNLPGKLVRWTAGVPRHLSFFFFFLLSFSILSACSSPYLEFTIIFTMFHSSLVSSKHLGPSGSDSPFFF</sequence>
<dbReference type="Proteomes" id="UP000184499">
    <property type="component" value="Unassembled WGS sequence"/>
</dbReference>
<keyword evidence="3" id="KW-1185">Reference proteome</keyword>
<dbReference type="GeneID" id="93575639"/>
<evidence type="ECO:0000256" key="1">
    <source>
        <dbReference type="SAM" id="Phobius"/>
    </source>
</evidence>
<feature type="transmembrane region" description="Helical" evidence="1">
    <location>
        <begin position="64"/>
        <end position="92"/>
    </location>
</feature>
<accession>A0A1L9U867</accession>
<keyword evidence="1" id="KW-0472">Membrane</keyword>
<proteinExistence type="predicted"/>
<dbReference type="AlphaFoldDB" id="A0A1L9U867"/>
<keyword evidence="1" id="KW-0812">Transmembrane</keyword>
<evidence type="ECO:0000313" key="3">
    <source>
        <dbReference type="Proteomes" id="UP000184499"/>
    </source>
</evidence>
<protein>
    <submittedName>
        <fullName evidence="2">Uncharacterized protein</fullName>
    </submittedName>
</protein>
<name>A0A1L9U867_ASPBC</name>
<gene>
    <name evidence="2" type="ORF">ASPBRDRAFT_336611</name>
</gene>
<reference evidence="3" key="1">
    <citation type="journal article" date="2017" name="Genome Biol.">
        <title>Comparative genomics reveals high biological diversity and specific adaptations in the industrially and medically important fungal genus Aspergillus.</title>
        <authorList>
            <person name="de Vries R.P."/>
            <person name="Riley R."/>
            <person name="Wiebenga A."/>
            <person name="Aguilar-Osorio G."/>
            <person name="Amillis S."/>
            <person name="Uchima C.A."/>
            <person name="Anderluh G."/>
            <person name="Asadollahi M."/>
            <person name="Askin M."/>
            <person name="Barry K."/>
            <person name="Battaglia E."/>
            <person name="Bayram O."/>
            <person name="Benocci T."/>
            <person name="Braus-Stromeyer S.A."/>
            <person name="Caldana C."/>
            <person name="Canovas D."/>
            <person name="Cerqueira G.C."/>
            <person name="Chen F."/>
            <person name="Chen W."/>
            <person name="Choi C."/>
            <person name="Clum A."/>
            <person name="Dos Santos R.A."/>
            <person name="Damasio A.R."/>
            <person name="Diallinas G."/>
            <person name="Emri T."/>
            <person name="Fekete E."/>
            <person name="Flipphi M."/>
            <person name="Freyberg S."/>
            <person name="Gallo A."/>
            <person name="Gournas C."/>
            <person name="Habgood R."/>
            <person name="Hainaut M."/>
            <person name="Harispe M.L."/>
            <person name="Henrissat B."/>
            <person name="Hilden K.S."/>
            <person name="Hope R."/>
            <person name="Hossain A."/>
            <person name="Karabika E."/>
            <person name="Karaffa L."/>
            <person name="Karanyi Z."/>
            <person name="Krasevec N."/>
            <person name="Kuo A."/>
            <person name="Kusch H."/>
            <person name="LaButti K."/>
            <person name="Lagendijk E.L."/>
            <person name="Lapidus A."/>
            <person name="Levasseur A."/>
            <person name="Lindquist E."/>
            <person name="Lipzen A."/>
            <person name="Logrieco A.F."/>
            <person name="MacCabe A."/>
            <person name="Maekelae M.R."/>
            <person name="Malavazi I."/>
            <person name="Melin P."/>
            <person name="Meyer V."/>
            <person name="Mielnichuk N."/>
            <person name="Miskei M."/>
            <person name="Molnar A.P."/>
            <person name="Mule G."/>
            <person name="Ngan C.Y."/>
            <person name="Orejas M."/>
            <person name="Orosz E."/>
            <person name="Ouedraogo J.P."/>
            <person name="Overkamp K.M."/>
            <person name="Park H.-S."/>
            <person name="Perrone G."/>
            <person name="Piumi F."/>
            <person name="Punt P.J."/>
            <person name="Ram A.F."/>
            <person name="Ramon A."/>
            <person name="Rauscher S."/>
            <person name="Record E."/>
            <person name="Riano-Pachon D.M."/>
            <person name="Robert V."/>
            <person name="Roehrig J."/>
            <person name="Ruller R."/>
            <person name="Salamov A."/>
            <person name="Salih N.S."/>
            <person name="Samson R.A."/>
            <person name="Sandor E."/>
            <person name="Sanguinetti M."/>
            <person name="Schuetze T."/>
            <person name="Sepcic K."/>
            <person name="Shelest E."/>
            <person name="Sherlock G."/>
            <person name="Sophianopoulou V."/>
            <person name="Squina F.M."/>
            <person name="Sun H."/>
            <person name="Susca A."/>
            <person name="Todd R.B."/>
            <person name="Tsang A."/>
            <person name="Unkles S.E."/>
            <person name="van de Wiele N."/>
            <person name="van Rossen-Uffink D."/>
            <person name="Oliveira J.V."/>
            <person name="Vesth T.C."/>
            <person name="Visser J."/>
            <person name="Yu J.-H."/>
            <person name="Zhou M."/>
            <person name="Andersen M.R."/>
            <person name="Archer D.B."/>
            <person name="Baker S.E."/>
            <person name="Benoit I."/>
            <person name="Brakhage A.A."/>
            <person name="Braus G.H."/>
            <person name="Fischer R."/>
            <person name="Frisvad J.C."/>
            <person name="Goldman G.H."/>
            <person name="Houbraken J."/>
            <person name="Oakley B."/>
            <person name="Pocsi I."/>
            <person name="Scazzocchio C."/>
            <person name="Seiboth B."/>
            <person name="vanKuyk P.A."/>
            <person name="Wortman J."/>
            <person name="Dyer P.S."/>
            <person name="Grigoriev I.V."/>
        </authorList>
    </citation>
    <scope>NUCLEOTIDE SEQUENCE [LARGE SCALE GENOMIC DNA]</scope>
    <source>
        <strain evidence="3">CBS 101740 / IMI 381727 / IBT 21946</strain>
    </source>
</reference>
<evidence type="ECO:0000313" key="2">
    <source>
        <dbReference type="EMBL" id="OJJ67763.1"/>
    </source>
</evidence>
<keyword evidence="1" id="KW-1133">Transmembrane helix</keyword>
<dbReference type="EMBL" id="KV878693">
    <property type="protein sequence ID" value="OJJ67763.1"/>
    <property type="molecule type" value="Genomic_DNA"/>
</dbReference>
<organism evidence="2 3">
    <name type="scientific">Aspergillus brasiliensis (strain CBS 101740 / IMI 381727 / IBT 21946)</name>
    <dbReference type="NCBI Taxonomy" id="767769"/>
    <lineage>
        <taxon>Eukaryota</taxon>
        <taxon>Fungi</taxon>
        <taxon>Dikarya</taxon>
        <taxon>Ascomycota</taxon>
        <taxon>Pezizomycotina</taxon>
        <taxon>Eurotiomycetes</taxon>
        <taxon>Eurotiomycetidae</taxon>
        <taxon>Eurotiales</taxon>
        <taxon>Aspergillaceae</taxon>
        <taxon>Aspergillus</taxon>
        <taxon>Aspergillus subgen. Circumdati</taxon>
    </lineage>
</organism>
<dbReference type="RefSeq" id="XP_067475012.1">
    <property type="nucleotide sequence ID" value="XM_067623151.1"/>
</dbReference>
<dbReference type="VEuPathDB" id="FungiDB:ASPBRDRAFT_336611"/>